<dbReference type="Pfam" id="PF07686">
    <property type="entry name" value="V-set"/>
    <property type="match status" value="1"/>
</dbReference>
<dbReference type="SMART" id="SM00409">
    <property type="entry name" value="IG"/>
    <property type="match status" value="6"/>
</dbReference>
<dbReference type="SUPFAM" id="SSF48726">
    <property type="entry name" value="Immunoglobulin"/>
    <property type="match status" value="4"/>
</dbReference>
<dbReference type="PANTHER" id="PTHR11422">
    <property type="entry name" value="T-CELL SURFACE GLYCOPROTEIN CD4"/>
    <property type="match status" value="1"/>
</dbReference>
<dbReference type="Pfam" id="PF00047">
    <property type="entry name" value="ig"/>
    <property type="match status" value="1"/>
</dbReference>
<evidence type="ECO:0000259" key="4">
    <source>
        <dbReference type="PROSITE" id="PS50835"/>
    </source>
</evidence>
<keyword evidence="6" id="KW-1185">Reference proteome</keyword>
<dbReference type="SMART" id="SM00408">
    <property type="entry name" value="IGc2"/>
    <property type="match status" value="3"/>
</dbReference>
<feature type="region of interest" description="Disordered" evidence="2">
    <location>
        <begin position="421"/>
        <end position="443"/>
    </location>
</feature>
<keyword evidence="3" id="KW-0472">Membrane</keyword>
<dbReference type="InterPro" id="IPR007110">
    <property type="entry name" value="Ig-like_dom"/>
</dbReference>
<evidence type="ECO:0000256" key="3">
    <source>
        <dbReference type="SAM" id="Phobius"/>
    </source>
</evidence>
<evidence type="ECO:0000313" key="6">
    <source>
        <dbReference type="Proteomes" id="UP000289886"/>
    </source>
</evidence>
<dbReference type="PANTHER" id="PTHR11422:SF0">
    <property type="entry name" value="T-CELL SURFACE GLYCOPROTEIN CD4"/>
    <property type="match status" value="1"/>
</dbReference>
<feature type="compositionally biased region" description="Basic and acidic residues" evidence="2">
    <location>
        <begin position="433"/>
        <end position="442"/>
    </location>
</feature>
<keyword evidence="3" id="KW-0812">Transmembrane</keyword>
<keyword evidence="3" id="KW-1133">Transmembrane helix</keyword>
<name>A0A662YUS6_ACIRT</name>
<accession>A0A662YUS6</accession>
<feature type="domain" description="Ig-like" evidence="4">
    <location>
        <begin position="362"/>
        <end position="484"/>
    </location>
</feature>
<dbReference type="InterPro" id="IPR003599">
    <property type="entry name" value="Ig_sub"/>
</dbReference>
<evidence type="ECO:0000313" key="5">
    <source>
        <dbReference type="EMBL" id="RXN00378.1"/>
    </source>
</evidence>
<dbReference type="Proteomes" id="UP000289886">
    <property type="component" value="Unassembled WGS sequence"/>
</dbReference>
<dbReference type="InterPro" id="IPR013106">
    <property type="entry name" value="Ig_V-set"/>
</dbReference>
<organism evidence="5 6">
    <name type="scientific">Acipenser ruthenus</name>
    <name type="common">Sterlet sturgeon</name>
    <dbReference type="NCBI Taxonomy" id="7906"/>
    <lineage>
        <taxon>Eukaryota</taxon>
        <taxon>Metazoa</taxon>
        <taxon>Chordata</taxon>
        <taxon>Craniata</taxon>
        <taxon>Vertebrata</taxon>
        <taxon>Euteleostomi</taxon>
        <taxon>Actinopterygii</taxon>
        <taxon>Chondrostei</taxon>
        <taxon>Acipenseriformes</taxon>
        <taxon>Acipenseridae</taxon>
        <taxon>Acipenser</taxon>
    </lineage>
</organism>
<dbReference type="InterPro" id="IPR013783">
    <property type="entry name" value="Ig-like_fold"/>
</dbReference>
<reference evidence="5 6" key="1">
    <citation type="submission" date="2019-01" db="EMBL/GenBank/DDBJ databases">
        <title>Draft Genome and Complete Hox-Cluster Characterization of the Sterlet Sturgeon (Acipenser ruthenus).</title>
        <authorList>
            <person name="Wei Q."/>
        </authorList>
    </citation>
    <scope>NUCLEOTIDE SEQUENCE [LARGE SCALE GENOMIC DNA]</scope>
    <source>
        <strain evidence="5">WHYD16114868_AA</strain>
        <tissue evidence="5">Blood</tissue>
    </source>
</reference>
<feature type="domain" description="Ig-like" evidence="4">
    <location>
        <begin position="123"/>
        <end position="185"/>
    </location>
</feature>
<dbReference type="AlphaFoldDB" id="A0A662YUS6"/>
<dbReference type="PROSITE" id="PS50835">
    <property type="entry name" value="IG_LIKE"/>
    <property type="match status" value="4"/>
</dbReference>
<gene>
    <name evidence="5" type="ORF">EOD39_9623</name>
</gene>
<dbReference type="CDD" id="cd12087">
    <property type="entry name" value="TM_EGFR-like"/>
    <property type="match status" value="1"/>
</dbReference>
<evidence type="ECO:0000256" key="1">
    <source>
        <dbReference type="ARBA" id="ARBA00023319"/>
    </source>
</evidence>
<feature type="domain" description="Ig-like" evidence="4">
    <location>
        <begin position="695"/>
        <end position="783"/>
    </location>
</feature>
<dbReference type="Gene3D" id="2.60.40.10">
    <property type="entry name" value="Immunoglobulins"/>
    <property type="match status" value="5"/>
</dbReference>
<dbReference type="InterPro" id="IPR003598">
    <property type="entry name" value="Ig_sub2"/>
</dbReference>
<sequence>MSSLLRRRVGFLQAASYGNIYVSKKSVVTLPCDVKPQTQVAWSYKKDVSSAYTNIVKNVGRNTLFGTTPMKSKSRILSSSALQIQDVETGFAGFYQCEISGIKKEYNLLVVSVVPEHPGPYLQSSSLKLDCLVSGSSGERPVWLQPGSEEVWSSSSTLEIKELTMRHSGTWRCRVGSFKLEQKVEVLVLDEIRDNKHNKKRDGHLLRISSNVGFRGWVAAVLKMELWVLISICVGGVILIALVGVVIGLLVRRRHLKASLLQIPALRTRLHTTARAALLVERVLPVESAVSPRSRITQSSAPREAGSPCGERCVSSLSYHSEQRSSWSGFSLWRALCLLALVSLRAALLVERVLPVESAVSPRSRITQSSAPCGSVALDAMAASRNVFGVVGEKVELPCGTLAHSKFSVVWSFGKQEDSQPQKFIKQSFPGSQRKDSSDIAKRSTLSNQENSLIINPAKAEDEGYFHCLLSGDTGSKENKYRLRLLKVHADPDGPVLSSQSVTLTCDVKDISDLAIKTSWHDPRGTQMMASRKQENKLVLNNLTAKVSGDWKFRVEYNNKTVEATYRMVVIGFVDPQPVIRYTRPRASVLLPCLIDKVMGTVKWDHVIRAGLRGVEWSFIPDTGKKRKILSMNTTGADIPWVNPGQNHKFRSSTSERNPMNFSLLISDVRPVDEGEYRCHTQFQGNNLTSVVHLEILKVISEPEGPIVEGTGVNLSCVVRKEAAEFKAEWSAARGPKQEIQTHAVAGGLALRVDSLTKEQAGPWKCSVFIKGHLQTSLEYTITTALRVVKLSVAYLELVEAFTSANIPLEKLDNPVLREYIQKITQIALHQIFK</sequence>
<feature type="transmembrane region" description="Helical" evidence="3">
    <location>
        <begin position="228"/>
        <end position="251"/>
    </location>
</feature>
<dbReference type="InterPro" id="IPR036179">
    <property type="entry name" value="Ig-like_dom_sf"/>
</dbReference>
<evidence type="ECO:0000256" key="2">
    <source>
        <dbReference type="SAM" id="MobiDB-lite"/>
    </source>
</evidence>
<comment type="caution">
    <text evidence="5">The sequence shown here is derived from an EMBL/GenBank/DDBJ whole genome shotgun (WGS) entry which is preliminary data.</text>
</comment>
<feature type="domain" description="Ig-like" evidence="4">
    <location>
        <begin position="576"/>
        <end position="689"/>
    </location>
</feature>
<keyword evidence="1" id="KW-0393">Immunoglobulin domain</keyword>
<protein>
    <recommendedName>
        <fullName evidence="4">Ig-like domain-containing protein</fullName>
    </recommendedName>
</protein>
<dbReference type="EMBL" id="SCEB01000192">
    <property type="protein sequence ID" value="RXN00378.1"/>
    <property type="molecule type" value="Genomic_DNA"/>
</dbReference>
<dbReference type="InterPro" id="IPR013151">
    <property type="entry name" value="Immunoglobulin_dom"/>
</dbReference>
<proteinExistence type="predicted"/>